<keyword evidence="2" id="KW-1185">Reference proteome</keyword>
<name>A0A9P5YLE0_9AGAR</name>
<dbReference type="SUPFAM" id="SSF50630">
    <property type="entry name" value="Acid proteases"/>
    <property type="match status" value="1"/>
</dbReference>
<dbReference type="InterPro" id="IPR021109">
    <property type="entry name" value="Peptidase_aspartic_dom_sf"/>
</dbReference>
<feature type="non-terminal residue" evidence="1">
    <location>
        <position position="1"/>
    </location>
</feature>
<dbReference type="OrthoDB" id="1750432at2759"/>
<dbReference type="Pfam" id="PF08284">
    <property type="entry name" value="RVP_2"/>
    <property type="match status" value="1"/>
</dbReference>
<sequence>QVPRGTYSALERNASQIKSSGRPVAKPMVITVYINDHPARALLDSGSLGDFMSSTLADQLQLKRELLAKPMALQLAVQGSRSKINAQARAKFRYEDINEERVFDIMNISQYDLILGTNWLYQHSVSLGFNPGRVVIGSSISRPLVGKMAVSEIASRAIDLTDPAIVAAREELVAYAEPLCKTAVETELPPLRAINHTIPLINPDVIYPWRPSRCPEAFRQQWDEKRRAYLKTGRWKVTTSRNTVPMLLIPKPRIG</sequence>
<reference evidence="1" key="1">
    <citation type="submission" date="2020-11" db="EMBL/GenBank/DDBJ databases">
        <authorList>
            <consortium name="DOE Joint Genome Institute"/>
            <person name="Ahrendt S."/>
            <person name="Riley R."/>
            <person name="Andreopoulos W."/>
            <person name="Labutti K."/>
            <person name="Pangilinan J."/>
            <person name="Ruiz-Duenas F.J."/>
            <person name="Barrasa J.M."/>
            <person name="Sanchez-Garcia M."/>
            <person name="Camarero S."/>
            <person name="Miyauchi S."/>
            <person name="Serrano A."/>
            <person name="Linde D."/>
            <person name="Babiker R."/>
            <person name="Drula E."/>
            <person name="Ayuso-Fernandez I."/>
            <person name="Pacheco R."/>
            <person name="Padilla G."/>
            <person name="Ferreira P."/>
            <person name="Barriuso J."/>
            <person name="Kellner H."/>
            <person name="Castanera R."/>
            <person name="Alfaro M."/>
            <person name="Ramirez L."/>
            <person name="Pisabarro A.G."/>
            <person name="Kuo A."/>
            <person name="Tritt A."/>
            <person name="Lipzen A."/>
            <person name="He G."/>
            <person name="Yan M."/>
            <person name="Ng V."/>
            <person name="Cullen D."/>
            <person name="Martin F."/>
            <person name="Rosso M.-N."/>
            <person name="Henrissat B."/>
            <person name="Hibbett D."/>
            <person name="Martinez A.T."/>
            <person name="Grigoriev I.V."/>
        </authorList>
    </citation>
    <scope>NUCLEOTIDE SEQUENCE</scope>
    <source>
        <strain evidence="1">CIRM-BRFM 674</strain>
    </source>
</reference>
<evidence type="ECO:0000313" key="1">
    <source>
        <dbReference type="EMBL" id="KAF9471028.1"/>
    </source>
</evidence>
<organism evidence="1 2">
    <name type="scientific">Pholiota conissans</name>
    <dbReference type="NCBI Taxonomy" id="109636"/>
    <lineage>
        <taxon>Eukaryota</taxon>
        <taxon>Fungi</taxon>
        <taxon>Dikarya</taxon>
        <taxon>Basidiomycota</taxon>
        <taxon>Agaricomycotina</taxon>
        <taxon>Agaricomycetes</taxon>
        <taxon>Agaricomycetidae</taxon>
        <taxon>Agaricales</taxon>
        <taxon>Agaricineae</taxon>
        <taxon>Strophariaceae</taxon>
        <taxon>Pholiota</taxon>
    </lineage>
</organism>
<evidence type="ECO:0000313" key="2">
    <source>
        <dbReference type="Proteomes" id="UP000807469"/>
    </source>
</evidence>
<protein>
    <submittedName>
        <fullName evidence="1">Uncharacterized protein</fullName>
    </submittedName>
</protein>
<dbReference type="AlphaFoldDB" id="A0A9P5YLE0"/>
<dbReference type="EMBL" id="MU155776">
    <property type="protein sequence ID" value="KAF9471028.1"/>
    <property type="molecule type" value="Genomic_DNA"/>
</dbReference>
<dbReference type="CDD" id="cd00303">
    <property type="entry name" value="retropepsin_like"/>
    <property type="match status" value="1"/>
</dbReference>
<proteinExistence type="predicted"/>
<feature type="non-terminal residue" evidence="1">
    <location>
        <position position="255"/>
    </location>
</feature>
<comment type="caution">
    <text evidence="1">The sequence shown here is derived from an EMBL/GenBank/DDBJ whole genome shotgun (WGS) entry which is preliminary data.</text>
</comment>
<dbReference type="Proteomes" id="UP000807469">
    <property type="component" value="Unassembled WGS sequence"/>
</dbReference>
<dbReference type="Gene3D" id="2.40.70.10">
    <property type="entry name" value="Acid Proteases"/>
    <property type="match status" value="1"/>
</dbReference>
<gene>
    <name evidence="1" type="ORF">BDN70DRAFT_769078</name>
</gene>
<accession>A0A9P5YLE0</accession>